<dbReference type="PANTHER" id="PTHR11934:SF0">
    <property type="entry name" value="RIBOSE-5-PHOSPHATE ISOMERASE"/>
    <property type="match status" value="1"/>
</dbReference>
<dbReference type="Gene3D" id="3.30.70.260">
    <property type="match status" value="1"/>
</dbReference>
<dbReference type="UniPathway" id="UPA00115">
    <property type="reaction ID" value="UER00412"/>
</dbReference>
<proteinExistence type="evidence at transcript level"/>
<comment type="similarity">
    <text evidence="3">Belongs to the ribose 5-phosphate isomerase family.</text>
</comment>
<protein>
    <recommendedName>
        <fullName evidence="5">Ribose-5-phosphate isomerase</fullName>
        <ecNumber evidence="4">5.3.1.6</ecNumber>
    </recommendedName>
    <alternativeName>
        <fullName evidence="8">D-ribose-5-phosphate ketol-isomerase</fullName>
    </alternativeName>
    <alternativeName>
        <fullName evidence="7">Phosphoriboisomerase</fullName>
    </alternativeName>
</protein>
<evidence type="ECO:0000256" key="3">
    <source>
        <dbReference type="ARBA" id="ARBA00008088"/>
    </source>
</evidence>
<evidence type="ECO:0000256" key="8">
    <source>
        <dbReference type="ARBA" id="ARBA00032273"/>
    </source>
</evidence>
<evidence type="ECO:0000256" key="2">
    <source>
        <dbReference type="ARBA" id="ARBA00004988"/>
    </source>
</evidence>
<evidence type="ECO:0000256" key="7">
    <source>
        <dbReference type="ARBA" id="ARBA00029734"/>
    </source>
</evidence>
<dbReference type="GO" id="GO:0004751">
    <property type="term" value="F:ribose-5-phosphate isomerase activity"/>
    <property type="evidence" value="ECO:0007669"/>
    <property type="project" value="UniProtKB-EC"/>
</dbReference>
<sequence>MYNQLNFNLKTIRLIIFISKNHYFIMKRTIRDLTSNNEIIGVGTGTTIEKFIKYFDKEKIYVPSSIQTKLALHKYGMSIKDLDLVSNLDLYIDGTDYFDNLGNLIKGKGGALTSEKLMCSISDGIIILAQDYKFQDNFKECYVPIEIIPQSLSYIKSIIEESNLKYSLRTTQGKHGPLITENGNLILDVMYDKSFLMNIKSKSGVVEHGYFDSSDFNIILKIFNKDSFFVN</sequence>
<dbReference type="PANTHER" id="PTHR11934">
    <property type="entry name" value="RIBOSE-5-PHOSPHATE ISOMERASE"/>
    <property type="match status" value="1"/>
</dbReference>
<keyword evidence="6 9" id="KW-0413">Isomerase</keyword>
<evidence type="ECO:0000256" key="4">
    <source>
        <dbReference type="ARBA" id="ARBA00011959"/>
    </source>
</evidence>
<evidence type="ECO:0000256" key="1">
    <source>
        <dbReference type="ARBA" id="ARBA00001713"/>
    </source>
</evidence>
<dbReference type="NCBIfam" id="TIGR00021">
    <property type="entry name" value="rpiA"/>
    <property type="match status" value="1"/>
</dbReference>
<dbReference type="EC" id="5.3.1.6" evidence="4"/>
<accession>A0A0N7ABN4</accession>
<dbReference type="GO" id="GO:0006014">
    <property type="term" value="P:D-ribose metabolic process"/>
    <property type="evidence" value="ECO:0007669"/>
    <property type="project" value="TreeGrafter"/>
</dbReference>
<dbReference type="SUPFAM" id="SSF100950">
    <property type="entry name" value="NagB/RpiA/CoA transferase-like"/>
    <property type="match status" value="1"/>
</dbReference>
<dbReference type="InterPro" id="IPR037171">
    <property type="entry name" value="NagB/RpiA_transferase-like"/>
</dbReference>
<organism evidence="9">
    <name type="scientific">Nosema pernyi</name>
    <dbReference type="NCBI Taxonomy" id="1112939"/>
    <lineage>
        <taxon>Eukaryota</taxon>
        <taxon>Fungi</taxon>
        <taxon>Fungi incertae sedis</taxon>
        <taxon>Microsporidia</taxon>
        <taxon>Nosematidae</taxon>
        <taxon>Nosema</taxon>
    </lineage>
</organism>
<evidence type="ECO:0000313" key="9">
    <source>
        <dbReference type="EMBL" id="AJA32496.1"/>
    </source>
</evidence>
<dbReference type="GO" id="GO:0005829">
    <property type="term" value="C:cytosol"/>
    <property type="evidence" value="ECO:0007669"/>
    <property type="project" value="TreeGrafter"/>
</dbReference>
<dbReference type="Pfam" id="PF06026">
    <property type="entry name" value="Rib_5-P_isom_A"/>
    <property type="match status" value="1"/>
</dbReference>
<dbReference type="EMBL" id="KJ210768">
    <property type="protein sequence ID" value="AJA32496.1"/>
    <property type="molecule type" value="mRNA"/>
</dbReference>
<dbReference type="GO" id="GO:0009052">
    <property type="term" value="P:pentose-phosphate shunt, non-oxidative branch"/>
    <property type="evidence" value="ECO:0007669"/>
    <property type="project" value="InterPro"/>
</dbReference>
<name>A0A0N7ABN4_9MICR</name>
<dbReference type="SUPFAM" id="SSF75445">
    <property type="entry name" value="D-ribose-5-phosphate isomerase (RpiA), lid domain"/>
    <property type="match status" value="1"/>
</dbReference>
<dbReference type="Gene3D" id="3.40.50.1360">
    <property type="match status" value="1"/>
</dbReference>
<dbReference type="AlphaFoldDB" id="A0A0N7ABN4"/>
<comment type="catalytic activity">
    <reaction evidence="1">
        <text>aldehydo-D-ribose 5-phosphate = D-ribulose 5-phosphate</text>
        <dbReference type="Rhea" id="RHEA:14657"/>
        <dbReference type="ChEBI" id="CHEBI:58121"/>
        <dbReference type="ChEBI" id="CHEBI:58273"/>
        <dbReference type="EC" id="5.3.1.6"/>
    </reaction>
</comment>
<evidence type="ECO:0000256" key="6">
    <source>
        <dbReference type="ARBA" id="ARBA00023235"/>
    </source>
</evidence>
<comment type="pathway">
    <text evidence="2">Carbohydrate degradation; pentose phosphate pathway; D-ribose 5-phosphate from D-ribulose 5-phosphate (non-oxidative stage): step 1/1.</text>
</comment>
<reference evidence="9" key="1">
    <citation type="journal article" date="2015" name="Parasitol. Res.">
        <title>Morphological and molecular characterization of Nosema pernyi, a microsporidian parasite in Antheraea pernyi.</title>
        <authorList>
            <person name="Wang Y."/>
            <person name="Liu W."/>
            <person name="Jiang Y."/>
            <person name="Huang L."/>
            <person name="Irfan M."/>
            <person name="Shi S."/>
            <person name="Yang R."/>
            <person name="Qin L."/>
        </authorList>
    </citation>
    <scope>NUCLEOTIDE SEQUENCE</scope>
</reference>
<dbReference type="InterPro" id="IPR004788">
    <property type="entry name" value="Ribose5P_isomerase_type_A"/>
</dbReference>
<evidence type="ECO:0000256" key="5">
    <source>
        <dbReference type="ARBA" id="ARBA00019150"/>
    </source>
</evidence>